<evidence type="ECO:0000313" key="1">
    <source>
        <dbReference type="EMBL" id="QFG74469.1"/>
    </source>
</evidence>
<reference evidence="1" key="1">
    <citation type="journal article" date="2019" name="Philos. Trans. R. Soc. Lond., B, Biol. Sci.">
        <title>Targeted metagenomic recovery of four divergent viruses reveals shared and distinctive characteristics of giant viruses of marine eukaryotes.</title>
        <authorList>
            <person name="Needham D.M."/>
            <person name="Poirier C."/>
            <person name="Hehenberger E."/>
            <person name="Jimenez V."/>
            <person name="Swalwell J.E."/>
            <person name="Santoro A.E."/>
            <person name="Worden A.Z."/>
        </authorList>
    </citation>
    <scope>NUCLEOTIDE SEQUENCE</scope>
    <source>
        <strain evidence="1">MPacV-611</strain>
    </source>
</reference>
<dbReference type="EMBL" id="MN448288">
    <property type="protein sequence ID" value="QFG74469.1"/>
    <property type="molecule type" value="Genomic_DNA"/>
</dbReference>
<name>A0A5J6VKU1_9VIRU</name>
<protein>
    <submittedName>
        <fullName evidence="1">Uncharacterized protein</fullName>
    </submittedName>
</protein>
<sequence length="55" mass="6904">MTNYKKCHEYELLWNICSSNLILKYYNSNKHDEYYKEMNICFKNYKNYMDCINNN</sequence>
<organism evidence="1">
    <name type="scientific">Megaviridae environmental sample</name>
    <dbReference type="NCBI Taxonomy" id="1737588"/>
    <lineage>
        <taxon>Viruses</taxon>
        <taxon>Varidnaviria</taxon>
        <taxon>Bamfordvirae</taxon>
        <taxon>Nucleocytoviricota</taxon>
        <taxon>Megaviricetes</taxon>
        <taxon>Imitervirales</taxon>
        <taxon>Mimiviridae</taxon>
        <taxon>environmental samples</taxon>
    </lineage>
</organism>
<accession>A0A5J6VKU1</accession>
<proteinExistence type="predicted"/>